<comment type="caution">
    <text evidence="1">The sequence shown here is derived from an EMBL/GenBank/DDBJ whole genome shotgun (WGS) entry which is preliminary data.</text>
</comment>
<evidence type="ECO:0000313" key="1">
    <source>
        <dbReference type="EMBL" id="KAJ8378634.1"/>
    </source>
</evidence>
<organism evidence="1 2">
    <name type="scientific">Aldrovandia affinis</name>
    <dbReference type="NCBI Taxonomy" id="143900"/>
    <lineage>
        <taxon>Eukaryota</taxon>
        <taxon>Metazoa</taxon>
        <taxon>Chordata</taxon>
        <taxon>Craniata</taxon>
        <taxon>Vertebrata</taxon>
        <taxon>Euteleostomi</taxon>
        <taxon>Actinopterygii</taxon>
        <taxon>Neopterygii</taxon>
        <taxon>Teleostei</taxon>
        <taxon>Notacanthiformes</taxon>
        <taxon>Halosauridae</taxon>
        <taxon>Aldrovandia</taxon>
    </lineage>
</organism>
<dbReference type="AlphaFoldDB" id="A0AAD7W3A3"/>
<dbReference type="Proteomes" id="UP001221898">
    <property type="component" value="Unassembled WGS sequence"/>
</dbReference>
<gene>
    <name evidence="1" type="ORF">AAFF_G00237580</name>
</gene>
<name>A0AAD7W3A3_9TELE</name>
<protein>
    <submittedName>
        <fullName evidence="1">Uncharacterized protein</fullName>
    </submittedName>
</protein>
<sequence length="102" mass="11217">MGFRLLVGDPHLGRLPVAPHCQPPRCMQAPAVRLEHALGEACHIWSPYPKAGAACLMPSWDSSGHWACRLHLLTCPGLWRTSAEARQFMGHNPHCSCTPSCH</sequence>
<proteinExistence type="predicted"/>
<dbReference type="EMBL" id="JAINUG010000315">
    <property type="protein sequence ID" value="KAJ8378634.1"/>
    <property type="molecule type" value="Genomic_DNA"/>
</dbReference>
<evidence type="ECO:0000313" key="2">
    <source>
        <dbReference type="Proteomes" id="UP001221898"/>
    </source>
</evidence>
<keyword evidence="2" id="KW-1185">Reference proteome</keyword>
<reference evidence="1" key="1">
    <citation type="journal article" date="2023" name="Science">
        <title>Genome structures resolve the early diversification of teleost fishes.</title>
        <authorList>
            <person name="Parey E."/>
            <person name="Louis A."/>
            <person name="Montfort J."/>
            <person name="Bouchez O."/>
            <person name="Roques C."/>
            <person name="Iampietro C."/>
            <person name="Lluch J."/>
            <person name="Castinel A."/>
            <person name="Donnadieu C."/>
            <person name="Desvignes T."/>
            <person name="Floi Bucao C."/>
            <person name="Jouanno E."/>
            <person name="Wen M."/>
            <person name="Mejri S."/>
            <person name="Dirks R."/>
            <person name="Jansen H."/>
            <person name="Henkel C."/>
            <person name="Chen W.J."/>
            <person name="Zahm M."/>
            <person name="Cabau C."/>
            <person name="Klopp C."/>
            <person name="Thompson A.W."/>
            <person name="Robinson-Rechavi M."/>
            <person name="Braasch I."/>
            <person name="Lecointre G."/>
            <person name="Bobe J."/>
            <person name="Postlethwait J.H."/>
            <person name="Berthelot C."/>
            <person name="Roest Crollius H."/>
            <person name="Guiguen Y."/>
        </authorList>
    </citation>
    <scope>NUCLEOTIDE SEQUENCE</scope>
    <source>
        <strain evidence="1">NC1722</strain>
    </source>
</reference>
<accession>A0AAD7W3A3</accession>